<dbReference type="Gene3D" id="3.30.565.10">
    <property type="entry name" value="Histidine kinase-like ATPase, C-terminal domain"/>
    <property type="match status" value="1"/>
</dbReference>
<feature type="transmembrane region" description="Helical" evidence="14">
    <location>
        <begin position="12"/>
        <end position="34"/>
    </location>
</feature>
<comment type="subcellular location">
    <subcellularLocation>
        <location evidence="2">Cell membrane</location>
        <topology evidence="2">Multi-pass membrane protein</topology>
    </subcellularLocation>
</comment>
<evidence type="ECO:0000256" key="7">
    <source>
        <dbReference type="ARBA" id="ARBA00022692"/>
    </source>
</evidence>
<evidence type="ECO:0000256" key="1">
    <source>
        <dbReference type="ARBA" id="ARBA00000085"/>
    </source>
</evidence>
<evidence type="ECO:0000259" key="15">
    <source>
        <dbReference type="PROSITE" id="PS50109"/>
    </source>
</evidence>
<dbReference type="Gene3D" id="3.30.450.20">
    <property type="entry name" value="PAS domain"/>
    <property type="match status" value="2"/>
</dbReference>
<keyword evidence="11 14" id="KW-1133">Transmembrane helix</keyword>
<organism evidence="16 17">
    <name type="scientific">Arcobacter roscoffensis</name>
    <dbReference type="NCBI Taxonomy" id="2961520"/>
    <lineage>
        <taxon>Bacteria</taxon>
        <taxon>Pseudomonadati</taxon>
        <taxon>Campylobacterota</taxon>
        <taxon>Epsilonproteobacteria</taxon>
        <taxon>Campylobacterales</taxon>
        <taxon>Arcobacteraceae</taxon>
        <taxon>Arcobacter</taxon>
    </lineage>
</organism>
<evidence type="ECO:0000313" key="17">
    <source>
        <dbReference type="Proteomes" id="UP001060012"/>
    </source>
</evidence>
<keyword evidence="4" id="KW-1003">Cell membrane</keyword>
<evidence type="ECO:0000313" key="16">
    <source>
        <dbReference type="EMBL" id="UTJ07584.1"/>
    </source>
</evidence>
<feature type="transmembrane region" description="Helical" evidence="14">
    <location>
        <begin position="347"/>
        <end position="369"/>
    </location>
</feature>
<comment type="catalytic activity">
    <reaction evidence="1">
        <text>ATP + protein L-histidine = ADP + protein N-phospho-L-histidine.</text>
        <dbReference type="EC" id="2.7.13.3"/>
    </reaction>
</comment>
<dbReference type="EMBL" id="CP100595">
    <property type="protein sequence ID" value="UTJ07584.1"/>
    <property type="molecule type" value="Genomic_DNA"/>
</dbReference>
<evidence type="ECO:0000256" key="2">
    <source>
        <dbReference type="ARBA" id="ARBA00004651"/>
    </source>
</evidence>
<dbReference type="PANTHER" id="PTHR43065:SF46">
    <property type="entry name" value="C4-DICARBOXYLATE TRANSPORT SENSOR PROTEIN DCTB"/>
    <property type="match status" value="1"/>
</dbReference>
<dbReference type="Pfam" id="PF08269">
    <property type="entry name" value="dCache_2"/>
    <property type="match status" value="1"/>
</dbReference>
<gene>
    <name evidence="16" type="ORF">NJU99_05660</name>
</gene>
<evidence type="ECO:0000256" key="8">
    <source>
        <dbReference type="ARBA" id="ARBA00022741"/>
    </source>
</evidence>
<reference evidence="16" key="1">
    <citation type="submission" date="2022-07" db="EMBL/GenBank/DDBJ databases">
        <title>Arcobacter roscoffensis sp. nov., a marine bacterium isolated from coastal seawater collected from Roscoff, France.</title>
        <authorList>
            <person name="Pascual J."/>
            <person name="Lepeaux C."/>
            <person name="Methner A."/>
            <person name="Overmann J."/>
        </authorList>
    </citation>
    <scope>NUCLEOTIDE SEQUENCE</scope>
    <source>
        <strain evidence="16">ARW1-2F2</strain>
    </source>
</reference>
<keyword evidence="5" id="KW-0597">Phosphoprotein</keyword>
<dbReference type="Pfam" id="PF00512">
    <property type="entry name" value="HisKA"/>
    <property type="match status" value="1"/>
</dbReference>
<keyword evidence="7 14" id="KW-0812">Transmembrane</keyword>
<accession>A0ABY5E7T3</accession>
<evidence type="ECO:0000256" key="10">
    <source>
        <dbReference type="ARBA" id="ARBA00022840"/>
    </source>
</evidence>
<dbReference type="InterPro" id="IPR036890">
    <property type="entry name" value="HATPase_C_sf"/>
</dbReference>
<evidence type="ECO:0000256" key="13">
    <source>
        <dbReference type="ARBA" id="ARBA00023136"/>
    </source>
</evidence>
<evidence type="ECO:0000256" key="11">
    <source>
        <dbReference type="ARBA" id="ARBA00022989"/>
    </source>
</evidence>
<keyword evidence="10" id="KW-0067">ATP-binding</keyword>
<dbReference type="EC" id="2.7.13.3" evidence="3"/>
<evidence type="ECO:0000256" key="9">
    <source>
        <dbReference type="ARBA" id="ARBA00022777"/>
    </source>
</evidence>
<evidence type="ECO:0000256" key="3">
    <source>
        <dbReference type="ARBA" id="ARBA00012438"/>
    </source>
</evidence>
<keyword evidence="8" id="KW-0547">Nucleotide-binding</keyword>
<dbReference type="Pfam" id="PF02518">
    <property type="entry name" value="HATPase_c"/>
    <property type="match status" value="1"/>
</dbReference>
<evidence type="ECO:0000256" key="12">
    <source>
        <dbReference type="ARBA" id="ARBA00023012"/>
    </source>
</evidence>
<dbReference type="InterPro" id="IPR036097">
    <property type="entry name" value="HisK_dim/P_sf"/>
</dbReference>
<dbReference type="InterPro" id="IPR003594">
    <property type="entry name" value="HATPase_dom"/>
</dbReference>
<feature type="domain" description="Histidine kinase" evidence="15">
    <location>
        <begin position="406"/>
        <end position="627"/>
    </location>
</feature>
<keyword evidence="12" id="KW-0902">Two-component regulatory system</keyword>
<dbReference type="PROSITE" id="PS50109">
    <property type="entry name" value="HIS_KIN"/>
    <property type="match status" value="1"/>
</dbReference>
<dbReference type="Proteomes" id="UP001060012">
    <property type="component" value="Chromosome"/>
</dbReference>
<name>A0ABY5E7T3_9BACT</name>
<dbReference type="RefSeq" id="WP_254577758.1">
    <property type="nucleotide sequence ID" value="NZ_CP100595.1"/>
</dbReference>
<protein>
    <recommendedName>
        <fullName evidence="3">histidine kinase</fullName>
        <ecNumber evidence="3">2.7.13.3</ecNumber>
    </recommendedName>
</protein>
<evidence type="ECO:0000256" key="14">
    <source>
        <dbReference type="SAM" id="Phobius"/>
    </source>
</evidence>
<keyword evidence="17" id="KW-1185">Reference proteome</keyword>
<dbReference type="SUPFAM" id="SSF55874">
    <property type="entry name" value="ATPase domain of HSP90 chaperone/DNA topoisomerase II/histidine kinase"/>
    <property type="match status" value="1"/>
</dbReference>
<dbReference type="SUPFAM" id="SSF47384">
    <property type="entry name" value="Homodimeric domain of signal transducing histidine kinase"/>
    <property type="match status" value="1"/>
</dbReference>
<proteinExistence type="predicted"/>
<dbReference type="SMART" id="SM00387">
    <property type="entry name" value="HATPase_c"/>
    <property type="match status" value="1"/>
</dbReference>
<dbReference type="InterPro" id="IPR003661">
    <property type="entry name" value="HisK_dim/P_dom"/>
</dbReference>
<dbReference type="PRINTS" id="PR00344">
    <property type="entry name" value="BCTRLSENSOR"/>
</dbReference>
<dbReference type="InterPro" id="IPR005467">
    <property type="entry name" value="His_kinase_dom"/>
</dbReference>
<keyword evidence="9" id="KW-0418">Kinase</keyword>
<keyword evidence="13 14" id="KW-0472">Membrane</keyword>
<evidence type="ECO:0000256" key="5">
    <source>
        <dbReference type="ARBA" id="ARBA00022553"/>
    </source>
</evidence>
<keyword evidence="6" id="KW-0808">Transferase</keyword>
<dbReference type="Gene3D" id="1.10.287.130">
    <property type="match status" value="1"/>
</dbReference>
<dbReference type="InterPro" id="IPR004010">
    <property type="entry name" value="Double_Cache_2"/>
</dbReference>
<sequence>MKNNNEKNILYIIRYTPPFFIILISIILTIILYSDKKKTILEQKKTIKKELLEEQKQIIKSEVDRTYRYITYLEENAERNLKKHIKDRVNEAYNLIDGIYNKYKNTKSKNEIFNLIKTSLNELRYDDKQGYFFAYNRFLDTVVYPISTDRRHFRKFDKFGNSIIDEIKMTFQDKKERFGTYFWYKPNSGDEQHKKISYYKYFEAFDIVIGTGIYLDDFESRIQKKVLDYTKLVSYGKNSYIFVIDYDTVYLSHKNEEYIGETAKQNNDTKYVDEVIAKLIGIAKNGSGFYEYIQNKKPGTNIPMKKTSYVRGNNNWNWLIGMGVYSDDILERIEEKEKLIDEKFDEYIKNIIIVSILLTILLLLFSIYISNILEEKFNLYRNDIEKKQDILFQQSKMAAMGEMIGNIAHQWRQPLSTITTVSSGMSLQKQMGVLNDDFFEEGTKKITKSAQYLSQTIDDFRNFFNPAKEKNSFVLENAFNSTLDLVDAQFRTKNIEIFKDIEKLTINSYENELIQVFINILNNAKDAFLENEIKGKRYIFIKAYVDKSLLAIEIKDSAGGIPNDILPRVFEPYFTTKAHKDGTGIGLYMTKEIITKHLDGKISVENSEYEFEDKTYNGALFKIILPL</sequence>
<evidence type="ECO:0000256" key="6">
    <source>
        <dbReference type="ARBA" id="ARBA00022679"/>
    </source>
</evidence>
<dbReference type="PANTHER" id="PTHR43065">
    <property type="entry name" value="SENSOR HISTIDINE KINASE"/>
    <property type="match status" value="1"/>
</dbReference>
<dbReference type="SMART" id="SM01049">
    <property type="entry name" value="Cache_2"/>
    <property type="match status" value="1"/>
</dbReference>
<evidence type="ECO:0000256" key="4">
    <source>
        <dbReference type="ARBA" id="ARBA00022475"/>
    </source>
</evidence>
<dbReference type="CDD" id="cd00082">
    <property type="entry name" value="HisKA"/>
    <property type="match status" value="1"/>
</dbReference>
<dbReference type="InterPro" id="IPR033480">
    <property type="entry name" value="sCache_2"/>
</dbReference>
<dbReference type="InterPro" id="IPR004358">
    <property type="entry name" value="Sig_transdc_His_kin-like_C"/>
</dbReference>